<evidence type="ECO:0000256" key="2">
    <source>
        <dbReference type="ARBA" id="ARBA00022525"/>
    </source>
</evidence>
<sequence precursor="true">MLFSTVLAIWALTAGDARTYRRKDPETGRTLECARCAPGSRLRQHCSSSRQTECSPCGPGMYTEFWNYIPDCLLCDSCAEHQRVVQPCNGIANTVCECEEGFYWEQHFCRRHSVCRPGHGVKTAGTPYSDTVCEACAEGHFSDATKAHAQCVKHRVCQGEEHLLLSGNTHYNSICTTCQQLSNNGTVWTAVFDPALSALQVQQKIDIHRLEQMVIRRLKKPLKQLHKRTAMRRADPSEGLIDRSMMLENSYLSHLAQRMTQNIRRVQQSCNNIERNRSGILHPNPAAL</sequence>
<evidence type="ECO:0000256" key="6">
    <source>
        <dbReference type="ARBA" id="ARBA00023157"/>
    </source>
</evidence>
<dbReference type="PANTHER" id="PTHR23097">
    <property type="entry name" value="TUMOR NECROSIS FACTOR RECEPTOR SUPERFAMILY MEMBER"/>
    <property type="match status" value="1"/>
</dbReference>
<keyword evidence="4 9" id="KW-0732">Signal</keyword>
<reference evidence="12" key="2">
    <citation type="journal article" date="2016" name="Endocrine">
        <title>Chronic hyperglycemia affects bone metabolism in adult zebrafish scale model.</title>
        <authorList>
            <person name="Carnovali M."/>
            <person name="Luzi L."/>
            <person name="Banfi G."/>
            <person name="Mariotti M."/>
        </authorList>
    </citation>
    <scope>NUCLEOTIDE SEQUENCE</scope>
    <source>
        <strain evidence="12">Tuebingen</strain>
    </source>
</reference>
<reference evidence="12" key="1">
    <citation type="journal article" date="2013" name="Comp. Biochem. Physiol., Part A Mol. Integr. Physiol.">
        <title>Zebrafish scales respond differently to in vitro dynamic and static acceleration: analysis of interaction between osteoblasts and osteoclasts.</title>
        <authorList>
            <person name="Kitamura K."/>
            <person name="Takahira K."/>
            <person name="Inari M."/>
            <person name="Satoh Y."/>
            <person name="Hayakawa K."/>
            <person name="Tabuchi Y."/>
            <person name="Ogai K."/>
            <person name="Nishiuchi T."/>
            <person name="Kondo T."/>
            <person name="Mikuni-Takagaki Y."/>
            <person name="Chen W."/>
            <person name="Hattori A."/>
            <person name="Suzuki N."/>
        </authorList>
    </citation>
    <scope>NUCLEOTIDE SEQUENCE</scope>
    <source>
        <strain evidence="12">Tuebingen</strain>
    </source>
</reference>
<dbReference type="Pfam" id="PF00020">
    <property type="entry name" value="TNFR_c6"/>
    <property type="match status" value="2"/>
</dbReference>
<evidence type="ECO:0000259" key="10">
    <source>
        <dbReference type="PROSITE" id="PS50050"/>
    </source>
</evidence>
<feature type="disulfide bond" evidence="8">
    <location>
        <begin position="57"/>
        <end position="72"/>
    </location>
</feature>
<reference evidence="12" key="11">
    <citation type="submission" date="2025-08" db="UniProtKB">
        <authorList>
            <consortium name="RefSeq"/>
        </authorList>
    </citation>
    <scope>IDENTIFICATION</scope>
    <source>
        <strain evidence="12">Tuebingen</strain>
    </source>
</reference>
<dbReference type="PROSITE" id="PS50050">
    <property type="entry name" value="TNFR_NGFR_2"/>
    <property type="match status" value="1"/>
</dbReference>
<dbReference type="SUPFAM" id="SSF57586">
    <property type="entry name" value="TNF receptor-like"/>
    <property type="match status" value="2"/>
</dbReference>
<reference evidence="12" key="3">
    <citation type="journal article" date="2016" name="PeerJ">
        <title>Investigation of the effects of estrogen on skeletal gene expression during zebrafish larval head development.</title>
        <authorList>
            <person name="Pashay Ahi E."/>
            <person name="Walker B.S."/>
            <person name="Lassiter C.S."/>
            <person name="Jonsson Z.O."/>
        </authorList>
    </citation>
    <scope>NUCLEOTIDE SEQUENCE</scope>
    <source>
        <strain evidence="12">Tuebingen</strain>
    </source>
</reference>
<accession>A0AB13AAW4</accession>
<dbReference type="FunFam" id="2.10.50.10:FF:000134">
    <property type="entry name" value="Tumor necrosis factor receptor superfamily, member 11b"/>
    <property type="match status" value="1"/>
</dbReference>
<feature type="domain" description="TNFR-Cys" evidence="10">
    <location>
        <begin position="56"/>
        <end position="96"/>
    </location>
</feature>
<keyword evidence="2" id="KW-0964">Secreted</keyword>
<comment type="subcellular location">
    <subcellularLocation>
        <location evidence="1">Secreted</location>
    </subcellularLocation>
</comment>
<dbReference type="PANTHER" id="PTHR23097:SF90">
    <property type="entry name" value="TUMOR NECROSIS FACTOR RECEPTOR SUPERFAMILY MEMBER 11B"/>
    <property type="match status" value="1"/>
</dbReference>
<dbReference type="RefSeq" id="NP_001410336.1">
    <property type="nucleotide sequence ID" value="NM_001423407.1"/>
</dbReference>
<feature type="repeat" description="TNFR-Cys" evidence="8">
    <location>
        <begin position="56"/>
        <end position="96"/>
    </location>
</feature>
<dbReference type="GO" id="GO:0003678">
    <property type="term" value="F:DNA helicase activity"/>
    <property type="evidence" value="ECO:0007669"/>
    <property type="project" value="UniProtKB-EC"/>
</dbReference>
<keyword evidence="3" id="KW-0053">Apoptosis</keyword>
<name>A0AB13AAW4_DANRE</name>
<organism evidence="11 12">
    <name type="scientific">Danio rerio</name>
    <name type="common">Zebrafish</name>
    <name type="synonym">Brachydanio rerio</name>
    <dbReference type="NCBI Taxonomy" id="7955"/>
    <lineage>
        <taxon>Eukaryota</taxon>
        <taxon>Metazoa</taxon>
        <taxon>Chordata</taxon>
        <taxon>Craniata</taxon>
        <taxon>Vertebrata</taxon>
        <taxon>Euteleostomi</taxon>
        <taxon>Actinopterygii</taxon>
        <taxon>Neopterygii</taxon>
        <taxon>Teleostei</taxon>
        <taxon>Ostariophysi</taxon>
        <taxon>Cypriniformes</taxon>
        <taxon>Danionidae</taxon>
        <taxon>Danioninae</taxon>
        <taxon>Danio</taxon>
    </lineage>
</organism>
<proteinExistence type="predicted"/>
<keyword evidence="7" id="KW-0325">Glycoprotein</keyword>
<reference evidence="12" key="9">
    <citation type="journal article" date="2023" name="Front. Endocrinol.">
        <title>Zebrafish Tric-b is required for skeletal development and bone cells differentiation.</title>
        <authorList>
            <person name="Tonelli F."/>
            <person name="Leoni L."/>
            <person name="Daponte V."/>
            <person name="Gioia R."/>
            <person name="Cotti S."/>
            <person name="Fiedler I.A.K."/>
            <person name="Larianova D."/>
            <person name="Willaert A."/>
            <person name="Coucke P.J."/>
            <person name="Villani S."/>
            <person name="Busse B."/>
            <person name="Besio R."/>
            <person name="Rossi A."/>
            <person name="Witten P.E."/>
            <person name="Forlino A."/>
        </authorList>
    </citation>
    <scope>NUCLEOTIDE SEQUENCE</scope>
    <source>
        <strain evidence="12">Tuebingen</strain>
    </source>
</reference>
<evidence type="ECO:0000313" key="12">
    <source>
        <dbReference type="RefSeq" id="NP_001410336.1"/>
    </source>
</evidence>
<dbReference type="GeneID" id="407674"/>
<feature type="chain" id="PRO_5043058561" evidence="9 12">
    <location>
        <begin position="18"/>
        <end position="288"/>
    </location>
</feature>
<reference evidence="12" key="5">
    <citation type="journal article" date="2018" name="Endocrine">
        <title>Metabolic and bone effects of high-fat diet in adult zebrafish.</title>
        <authorList>
            <person name="Carnovali M."/>
            <person name="Luzi L."/>
            <person name="Terruzzi I."/>
            <person name="Banfi G."/>
            <person name="Mariotti M."/>
        </authorList>
    </citation>
    <scope>NUCLEOTIDE SEQUENCE</scope>
    <source>
        <strain evidence="12">Tuebingen</strain>
    </source>
</reference>
<evidence type="ECO:0000256" key="3">
    <source>
        <dbReference type="ARBA" id="ARBA00022703"/>
    </source>
</evidence>
<dbReference type="CTD" id="4982"/>
<evidence type="ECO:0000313" key="11">
    <source>
        <dbReference type="Proteomes" id="UP000000437"/>
    </source>
</evidence>
<dbReference type="KEGG" id="dre:407674"/>
<feature type="disulfide bond" evidence="8">
    <location>
        <begin position="75"/>
        <end position="88"/>
    </location>
</feature>
<feature type="signal peptide" evidence="9 12">
    <location>
        <begin position="1"/>
        <end position="17"/>
    </location>
</feature>
<gene>
    <name evidence="12" type="primary">tnfrsf11b</name>
    <name evidence="12" type="synonym">si:ch1073-210b3.1</name>
</gene>
<keyword evidence="11" id="KW-1185">Reference proteome</keyword>
<dbReference type="GO" id="GO:0006915">
    <property type="term" value="P:apoptotic process"/>
    <property type="evidence" value="ECO:0007669"/>
    <property type="project" value="UniProtKB-KW"/>
</dbReference>
<dbReference type="Gene3D" id="2.10.50.10">
    <property type="entry name" value="Tumor Necrosis Factor Receptor, subunit A, domain 2"/>
    <property type="match status" value="2"/>
</dbReference>
<dbReference type="Proteomes" id="UP000000437">
    <property type="component" value="Chromosome 19"/>
</dbReference>
<evidence type="ECO:0000256" key="7">
    <source>
        <dbReference type="ARBA" id="ARBA00023180"/>
    </source>
</evidence>
<keyword evidence="6 8" id="KW-1015">Disulfide bond</keyword>
<evidence type="ECO:0000256" key="4">
    <source>
        <dbReference type="ARBA" id="ARBA00022729"/>
    </source>
</evidence>
<dbReference type="PROSITE" id="PS00652">
    <property type="entry name" value="TNFR_NGFR_1"/>
    <property type="match status" value="1"/>
</dbReference>
<protein>
    <submittedName>
        <fullName evidence="12">Tumor necrosis factor receptor superfamily member 6B precursor</fullName>
        <ecNumber evidence="12">3.6.4.12</ecNumber>
    </submittedName>
</protein>
<reference evidence="12" key="10">
    <citation type="journal article" date="2023" name="Matrix Biol.">
        <title>Cell differentiation and matrix organization are differentially affected during bone formation in osteogenesis imperfecta zebrafish models with different genetic defects impacting collagen type I structure.</title>
        <authorList>
            <person name="Daponte V."/>
            <person name="Tonelli F."/>
            <person name="Masiero C."/>
            <person name="Syx D."/>
            <person name="Exbrayat-Heritier C."/>
            <person name="Biggiogera M."/>
            <person name="Willaert A."/>
            <person name="Rossi A."/>
            <person name="Coucke P.J."/>
            <person name="Ruggiero F."/>
            <person name="Forlino A."/>
        </authorList>
    </citation>
    <scope>NUCLEOTIDE SEQUENCE</scope>
    <source>
        <strain evidence="12">Tuebingen</strain>
    </source>
</reference>
<dbReference type="SMART" id="SM00208">
    <property type="entry name" value="TNFR"/>
    <property type="match status" value="4"/>
</dbReference>
<reference evidence="12" key="4">
    <citation type="journal article" date="2016" name="Pharmacol. Res.">
        <title>Effects of bioactive fatty acid amide derivatives in zebrafish scale model of bone metabolism and disease.</title>
        <authorList>
            <person name="Carnovali M."/>
            <person name="Ottria R."/>
            <person name="Pasqualetti S."/>
            <person name="Banfi G."/>
            <person name="Ciuffreda P."/>
            <person name="Mariotti M."/>
        </authorList>
    </citation>
    <scope>NUCLEOTIDE SEQUENCE</scope>
    <source>
        <strain evidence="12">Tuebingen</strain>
    </source>
</reference>
<keyword evidence="5" id="KW-0677">Repeat</keyword>
<keyword evidence="12" id="KW-0675">Receptor</keyword>
<dbReference type="GO" id="GO:0005576">
    <property type="term" value="C:extracellular region"/>
    <property type="evidence" value="ECO:0007669"/>
    <property type="project" value="UniProtKB-SubCell"/>
</dbReference>
<reference evidence="12" key="6">
    <citation type="journal article" date="2022" name="Cell Genom">
        <title>A regulatory network of Sox and Six transcription factors initiate a cell fate transformation during hearing regeneration in adult zebrafish.</title>
        <authorList>
            <person name="Jimenez E."/>
            <person name="Slevin C.C."/>
            <person name="Song W."/>
            <person name="Chen Z."/>
            <person name="Frederickson S.C."/>
            <person name="Gildea D."/>
            <person name="Wu W."/>
            <person name="Elkahloun A.G."/>
            <person name="Ovcharenko I."/>
            <person name="Burgess S.M."/>
        </authorList>
    </citation>
    <scope>NUCLEOTIDE SEQUENCE</scope>
    <source>
        <strain evidence="12">Tuebingen</strain>
    </source>
</reference>
<evidence type="ECO:0000256" key="9">
    <source>
        <dbReference type="SAM" id="SignalP"/>
    </source>
</evidence>
<reference evidence="12" key="7">
    <citation type="journal article" date="2022" name="J. Ethnopharmacol.">
        <title>Gu Sui Bu (Drynaria fortunei J. Sm.) antagonizes glucocorticoid-induced mineralization reduction in zebrafish larvae by modulating the activity of osteoblasts and osteoclasts.</title>
        <authorList>
            <person name="Peng C.H."/>
            <person name="Lin W.Y."/>
            <person name="Li C.Y."/>
            <person name="Dharini K.K."/>
            <person name="Chang C.Y."/>
            <person name="Hong J.T."/>
            <person name="Lin M.D."/>
        </authorList>
    </citation>
    <scope>NUCLEOTIDE SEQUENCE</scope>
    <source>
        <strain evidence="12">Tuebingen</strain>
    </source>
</reference>
<evidence type="ECO:0000256" key="8">
    <source>
        <dbReference type="PROSITE-ProRule" id="PRU00206"/>
    </source>
</evidence>
<dbReference type="InterPro" id="IPR052459">
    <property type="entry name" value="TNFRSF_decoy_receptor"/>
</dbReference>
<reference evidence="12" key="8">
    <citation type="journal article" date="2023" name="Exp. Mol. Med.">
        <title>Dynamic network biomarker identifies cdkn1a-mediated bone mineralization in the triggering phase of osteoporosis.</title>
        <authorList>
            <person name="Guo W."/>
            <person name="Jin P."/>
            <person name="Li R."/>
            <person name="Huang L."/>
            <person name="Liu Z."/>
            <person name="Li H."/>
            <person name="Zhou T."/>
            <person name="Fang B."/>
            <person name="Xia L."/>
        </authorList>
    </citation>
    <scope>NUCLEOTIDE SEQUENCE</scope>
    <source>
        <strain evidence="12">Tuebingen</strain>
    </source>
</reference>
<evidence type="ECO:0000256" key="5">
    <source>
        <dbReference type="ARBA" id="ARBA00022737"/>
    </source>
</evidence>
<feature type="disulfide bond" evidence="8">
    <location>
        <begin position="78"/>
        <end position="96"/>
    </location>
</feature>
<dbReference type="EC" id="3.6.4.12" evidence="12"/>
<dbReference type="AlphaFoldDB" id="A0AB13AAW4"/>
<dbReference type="InterPro" id="IPR001368">
    <property type="entry name" value="TNFR/NGFR_Cys_rich_reg"/>
</dbReference>
<evidence type="ECO:0000256" key="1">
    <source>
        <dbReference type="ARBA" id="ARBA00004613"/>
    </source>
</evidence>